<protein>
    <submittedName>
        <fullName evidence="4">HPt (Histidine-containing phosphotransfer) domain-containing protein</fullName>
    </submittedName>
</protein>
<dbReference type="SUPFAM" id="SSF47226">
    <property type="entry name" value="Histidine-containing phosphotransfer domain, HPT domain"/>
    <property type="match status" value="1"/>
</dbReference>
<dbReference type="RefSeq" id="WP_093315712.1">
    <property type="nucleotide sequence ID" value="NZ_FOZG01000002.1"/>
</dbReference>
<dbReference type="STRING" id="1166337.SAMN05192580_2923"/>
<dbReference type="PROSITE" id="PS50894">
    <property type="entry name" value="HPT"/>
    <property type="match status" value="1"/>
</dbReference>
<dbReference type="GO" id="GO:0000160">
    <property type="term" value="P:phosphorelay signal transduction system"/>
    <property type="evidence" value="ECO:0007669"/>
    <property type="project" value="UniProtKB-KW"/>
</dbReference>
<feature type="modified residue" description="Phosphohistidine" evidence="2">
    <location>
        <position position="58"/>
    </location>
</feature>
<dbReference type="EMBL" id="FOZG01000002">
    <property type="protein sequence ID" value="SFS04355.1"/>
    <property type="molecule type" value="Genomic_DNA"/>
</dbReference>
<dbReference type="InterPro" id="IPR036641">
    <property type="entry name" value="HPT_dom_sf"/>
</dbReference>
<evidence type="ECO:0000313" key="4">
    <source>
        <dbReference type="EMBL" id="SFS04355.1"/>
    </source>
</evidence>
<dbReference type="Gene3D" id="1.20.120.160">
    <property type="entry name" value="HPT domain"/>
    <property type="match status" value="1"/>
</dbReference>
<gene>
    <name evidence="4" type="ORF">SAMN05192580_2923</name>
</gene>
<keyword evidence="2" id="KW-0597">Phosphoprotein</keyword>
<accession>A0A1I6LLJ9</accession>
<evidence type="ECO:0000259" key="3">
    <source>
        <dbReference type="PROSITE" id="PS50894"/>
    </source>
</evidence>
<dbReference type="AlphaFoldDB" id="A0A1I6LLJ9"/>
<name>A0A1I6LLJ9_9SPHN</name>
<feature type="domain" description="HPt" evidence="3">
    <location>
        <begin position="19"/>
        <end position="121"/>
    </location>
</feature>
<organism evidence="4 5">
    <name type="scientific">Sphingomonas jatrophae</name>
    <dbReference type="NCBI Taxonomy" id="1166337"/>
    <lineage>
        <taxon>Bacteria</taxon>
        <taxon>Pseudomonadati</taxon>
        <taxon>Pseudomonadota</taxon>
        <taxon>Alphaproteobacteria</taxon>
        <taxon>Sphingomonadales</taxon>
        <taxon>Sphingomonadaceae</taxon>
        <taxon>Sphingomonas</taxon>
    </lineage>
</organism>
<proteinExistence type="predicted"/>
<evidence type="ECO:0000256" key="1">
    <source>
        <dbReference type="ARBA" id="ARBA00023012"/>
    </source>
</evidence>
<evidence type="ECO:0000313" key="5">
    <source>
        <dbReference type="Proteomes" id="UP000198824"/>
    </source>
</evidence>
<keyword evidence="1" id="KW-0902">Two-component regulatory system</keyword>
<keyword evidence="5" id="KW-1185">Reference proteome</keyword>
<sequence length="133" mass="14712">MQSEAIVDWPAFARARAQLGAEFVRIVGYFREDGAKSVRAIEAAMRANDPVALVMPAHTLKGEAAQFGAMPLSMLAELIEMTARRCIETHDGPNELIEDVVRLRPLFEATMALFDRELNPLRTRAGGFGRRVA</sequence>
<dbReference type="Pfam" id="PF01627">
    <property type="entry name" value="Hpt"/>
    <property type="match status" value="1"/>
</dbReference>
<dbReference type="OrthoDB" id="7448591at2"/>
<dbReference type="Proteomes" id="UP000198824">
    <property type="component" value="Unassembled WGS sequence"/>
</dbReference>
<evidence type="ECO:0000256" key="2">
    <source>
        <dbReference type="PROSITE-ProRule" id="PRU00110"/>
    </source>
</evidence>
<dbReference type="GO" id="GO:0004672">
    <property type="term" value="F:protein kinase activity"/>
    <property type="evidence" value="ECO:0007669"/>
    <property type="project" value="UniProtKB-ARBA"/>
</dbReference>
<reference evidence="4 5" key="1">
    <citation type="submission" date="2016-10" db="EMBL/GenBank/DDBJ databases">
        <authorList>
            <person name="de Groot N.N."/>
        </authorList>
    </citation>
    <scope>NUCLEOTIDE SEQUENCE [LARGE SCALE GENOMIC DNA]</scope>
    <source>
        <strain evidence="4 5">S5-249</strain>
    </source>
</reference>
<dbReference type="InterPro" id="IPR008207">
    <property type="entry name" value="Sig_transdc_His_kin_Hpt_dom"/>
</dbReference>